<reference evidence="3" key="1">
    <citation type="submission" date="2019-03" db="EMBL/GenBank/DDBJ databases">
        <title>Aquabacterium pictum sp.nov., the first bacteriochlorophyll a-containing freshwater bacterium in the genus Aquabacterium of the class Betaproteobacteria.</title>
        <authorList>
            <person name="Hirose S."/>
            <person name="Tank M."/>
            <person name="Hara E."/>
            <person name="Tamaki H."/>
            <person name="Takaichi S."/>
            <person name="Haruta S."/>
            <person name="Hanada S."/>
        </authorList>
    </citation>
    <scope>NUCLEOTIDE SEQUENCE [LARGE SCALE GENOMIC DNA]</scope>
    <source>
        <strain evidence="3">W35</strain>
    </source>
</reference>
<gene>
    <name evidence="2" type="ORF">AQPW35_10510</name>
</gene>
<dbReference type="InterPro" id="IPR036046">
    <property type="entry name" value="Acylphosphatase-like_dom_sf"/>
</dbReference>
<evidence type="ECO:0000313" key="2">
    <source>
        <dbReference type="EMBL" id="GCL61970.1"/>
    </source>
</evidence>
<name>A0A480AMJ6_9BURK</name>
<keyword evidence="3" id="KW-1185">Reference proteome</keyword>
<dbReference type="OrthoDB" id="8586885at2"/>
<dbReference type="InterPro" id="IPR007024">
    <property type="entry name" value="BLUF_domain"/>
</dbReference>
<sequence>MSAAPRPPLDEPRAGHVEPLLYQLVYCSRATPGVDDEAVHGIIRSARRRNPAQGITGLLVFGSGIFFQWLEGPRDNIQALMAHLEADPRHVDLVTLDTSEEVRERLFPDWDMELVGGAHIREVLQDALDNARDAASATTLRGLLQRLETGELSRLVDL</sequence>
<dbReference type="GO" id="GO:0071949">
    <property type="term" value="F:FAD binding"/>
    <property type="evidence" value="ECO:0007669"/>
    <property type="project" value="InterPro"/>
</dbReference>
<protein>
    <recommendedName>
        <fullName evidence="1">BLUF domain-containing protein</fullName>
    </recommendedName>
</protein>
<organism evidence="2 3">
    <name type="scientific">Pseudaquabacterium pictum</name>
    <dbReference type="NCBI Taxonomy" id="2315236"/>
    <lineage>
        <taxon>Bacteria</taxon>
        <taxon>Pseudomonadati</taxon>
        <taxon>Pseudomonadota</taxon>
        <taxon>Betaproteobacteria</taxon>
        <taxon>Burkholderiales</taxon>
        <taxon>Sphaerotilaceae</taxon>
        <taxon>Pseudaquabacterium</taxon>
    </lineage>
</organism>
<dbReference type="GO" id="GO:0009882">
    <property type="term" value="F:blue light photoreceptor activity"/>
    <property type="evidence" value="ECO:0007669"/>
    <property type="project" value="InterPro"/>
</dbReference>
<dbReference type="RefSeq" id="WP_137731727.1">
    <property type="nucleotide sequence ID" value="NZ_BJCL01000002.1"/>
</dbReference>
<dbReference type="SUPFAM" id="SSF54975">
    <property type="entry name" value="Acylphosphatase/BLUF domain-like"/>
    <property type="match status" value="1"/>
</dbReference>
<dbReference type="AlphaFoldDB" id="A0A480AMJ6"/>
<dbReference type="EMBL" id="BJCL01000002">
    <property type="protein sequence ID" value="GCL61970.1"/>
    <property type="molecule type" value="Genomic_DNA"/>
</dbReference>
<dbReference type="Gene3D" id="3.30.70.100">
    <property type="match status" value="1"/>
</dbReference>
<accession>A0A480AMJ6</accession>
<dbReference type="Pfam" id="PF04940">
    <property type="entry name" value="BLUF"/>
    <property type="match status" value="1"/>
</dbReference>
<evidence type="ECO:0000259" key="1">
    <source>
        <dbReference type="PROSITE" id="PS50925"/>
    </source>
</evidence>
<proteinExistence type="predicted"/>
<feature type="domain" description="BLUF" evidence="1">
    <location>
        <begin position="21"/>
        <end position="113"/>
    </location>
</feature>
<comment type="caution">
    <text evidence="2">The sequence shown here is derived from an EMBL/GenBank/DDBJ whole genome shotgun (WGS) entry which is preliminary data.</text>
</comment>
<dbReference type="PROSITE" id="PS50925">
    <property type="entry name" value="BLUF"/>
    <property type="match status" value="1"/>
</dbReference>
<evidence type="ECO:0000313" key="3">
    <source>
        <dbReference type="Proteomes" id="UP000301751"/>
    </source>
</evidence>
<dbReference type="SMART" id="SM01034">
    <property type="entry name" value="BLUF"/>
    <property type="match status" value="1"/>
</dbReference>
<dbReference type="Proteomes" id="UP000301751">
    <property type="component" value="Unassembled WGS sequence"/>
</dbReference>